<gene>
    <name evidence="1" type="ORF">N7494_003885</name>
</gene>
<name>A0AAD6GG36_9EURO</name>
<comment type="caution">
    <text evidence="1">The sequence shown here is derived from an EMBL/GenBank/DDBJ whole genome shotgun (WGS) entry which is preliminary data.</text>
</comment>
<dbReference type="Proteomes" id="UP001220324">
    <property type="component" value="Unassembled WGS sequence"/>
</dbReference>
<organism evidence="1 2">
    <name type="scientific">Penicillium frequentans</name>
    <dbReference type="NCBI Taxonomy" id="3151616"/>
    <lineage>
        <taxon>Eukaryota</taxon>
        <taxon>Fungi</taxon>
        <taxon>Dikarya</taxon>
        <taxon>Ascomycota</taxon>
        <taxon>Pezizomycotina</taxon>
        <taxon>Eurotiomycetes</taxon>
        <taxon>Eurotiomycetidae</taxon>
        <taxon>Eurotiales</taxon>
        <taxon>Aspergillaceae</taxon>
        <taxon>Penicillium</taxon>
    </lineage>
</organism>
<accession>A0AAD6GG36</accession>
<sequence length="241" mass="27005">MSRFWASDFTTWPESLFTSISDEDSDSAIGDSEHLMFKSQNMSDNYAIKALQELFAVSGRVRDCSLLSVEPQFVVGKAIRQYLHWAIDDAGLKTTGQTIPVHCICPRIPGEEIFATIMRCSRKLERLGKRHQMAHEGRETFWPTMIGFVIAGPIVCLLSLDTDPSSEVWSTDDSSDEESPAKFLTQFDLSEREQDVWNSLAVAICVIHLRDTLIELAKSYPASLAVPIIRGLGDETDDEDL</sequence>
<dbReference type="EMBL" id="JAQIZZ010000003">
    <property type="protein sequence ID" value="KAJ5546300.1"/>
    <property type="molecule type" value="Genomic_DNA"/>
</dbReference>
<evidence type="ECO:0000313" key="2">
    <source>
        <dbReference type="Proteomes" id="UP001220324"/>
    </source>
</evidence>
<protein>
    <submittedName>
        <fullName evidence="1">Uncharacterized protein</fullName>
    </submittedName>
</protein>
<reference evidence="1 2" key="1">
    <citation type="journal article" date="2023" name="IMA Fungus">
        <title>Comparative genomic study of the Penicillium genus elucidates a diverse pangenome and 15 lateral gene transfer events.</title>
        <authorList>
            <person name="Petersen C."/>
            <person name="Sorensen T."/>
            <person name="Nielsen M.R."/>
            <person name="Sondergaard T.E."/>
            <person name="Sorensen J.L."/>
            <person name="Fitzpatrick D.A."/>
            <person name="Frisvad J.C."/>
            <person name="Nielsen K.L."/>
        </authorList>
    </citation>
    <scope>NUCLEOTIDE SEQUENCE [LARGE SCALE GENOMIC DNA]</scope>
    <source>
        <strain evidence="1 2">IBT 35679</strain>
    </source>
</reference>
<dbReference type="AlphaFoldDB" id="A0AAD6GG36"/>
<proteinExistence type="predicted"/>
<keyword evidence="2" id="KW-1185">Reference proteome</keyword>
<evidence type="ECO:0000313" key="1">
    <source>
        <dbReference type="EMBL" id="KAJ5546300.1"/>
    </source>
</evidence>